<feature type="region of interest" description="Disordered" evidence="1">
    <location>
        <begin position="1"/>
        <end position="38"/>
    </location>
</feature>
<dbReference type="EMBL" id="BAAARK010000006">
    <property type="protein sequence ID" value="GAA2657619.1"/>
    <property type="molecule type" value="Genomic_DNA"/>
</dbReference>
<protein>
    <submittedName>
        <fullName evidence="2">Uncharacterized protein</fullName>
    </submittedName>
</protein>
<dbReference type="RefSeq" id="WP_344575201.1">
    <property type="nucleotide sequence ID" value="NZ_BAAARK010000006.1"/>
</dbReference>
<evidence type="ECO:0000313" key="3">
    <source>
        <dbReference type="Proteomes" id="UP001500994"/>
    </source>
</evidence>
<evidence type="ECO:0000256" key="1">
    <source>
        <dbReference type="SAM" id="MobiDB-lite"/>
    </source>
</evidence>
<proteinExistence type="predicted"/>
<dbReference type="Proteomes" id="UP001500994">
    <property type="component" value="Unassembled WGS sequence"/>
</dbReference>
<sequence>MRKGKDTIKAAKSAGDRGNNNRGDAQRQEVLGARHTRQTHVCEDYCDKPCPLNPNS</sequence>
<name>A0ABN3RPT8_9ACTN</name>
<accession>A0ABN3RPT8</accession>
<comment type="caution">
    <text evidence="2">The sequence shown here is derived from an EMBL/GenBank/DDBJ whole genome shotgun (WGS) entry which is preliminary data.</text>
</comment>
<evidence type="ECO:0000313" key="2">
    <source>
        <dbReference type="EMBL" id="GAA2657619.1"/>
    </source>
</evidence>
<keyword evidence="3" id="KW-1185">Reference proteome</keyword>
<organism evidence="2 3">
    <name type="scientific">Streptomyces lunalinharesii</name>
    <dbReference type="NCBI Taxonomy" id="333384"/>
    <lineage>
        <taxon>Bacteria</taxon>
        <taxon>Bacillati</taxon>
        <taxon>Actinomycetota</taxon>
        <taxon>Actinomycetes</taxon>
        <taxon>Kitasatosporales</taxon>
        <taxon>Streptomycetaceae</taxon>
        <taxon>Streptomyces</taxon>
    </lineage>
</organism>
<gene>
    <name evidence="2" type="ORF">GCM10009864_25110</name>
</gene>
<reference evidence="2 3" key="1">
    <citation type="journal article" date="2019" name="Int. J. Syst. Evol. Microbiol.">
        <title>The Global Catalogue of Microorganisms (GCM) 10K type strain sequencing project: providing services to taxonomists for standard genome sequencing and annotation.</title>
        <authorList>
            <consortium name="The Broad Institute Genomics Platform"/>
            <consortium name="The Broad Institute Genome Sequencing Center for Infectious Disease"/>
            <person name="Wu L."/>
            <person name="Ma J."/>
        </authorList>
    </citation>
    <scope>NUCLEOTIDE SEQUENCE [LARGE SCALE GENOMIC DNA]</scope>
    <source>
        <strain evidence="2 3">JCM 16374</strain>
    </source>
</reference>